<proteinExistence type="predicted"/>
<comment type="caution">
    <text evidence="1">The sequence shown here is derived from an EMBL/GenBank/DDBJ whole genome shotgun (WGS) entry which is preliminary data.</text>
</comment>
<sequence length="107" mass="12547">MSLSLLKKTLPADDKLLEELPKKRQRTFEERYESLIQKDIDSRILRQVKPKAKKPQKPSNPKTFIPLLTKIESEIPETQEDPLSHNLQVLKSRKLPSKYISLLQKRT</sequence>
<dbReference type="AlphaFoldDB" id="A0A1R2D0T5"/>
<protein>
    <submittedName>
        <fullName evidence="1">Uncharacterized protein</fullName>
    </submittedName>
</protein>
<keyword evidence="2" id="KW-1185">Reference proteome</keyword>
<evidence type="ECO:0000313" key="2">
    <source>
        <dbReference type="Proteomes" id="UP000187209"/>
    </source>
</evidence>
<dbReference type="Proteomes" id="UP000187209">
    <property type="component" value="Unassembled WGS sequence"/>
</dbReference>
<evidence type="ECO:0000313" key="1">
    <source>
        <dbReference type="EMBL" id="OMJ94833.1"/>
    </source>
</evidence>
<reference evidence="1 2" key="1">
    <citation type="submission" date="2016-11" db="EMBL/GenBank/DDBJ databases">
        <title>The macronuclear genome of Stentor coeruleus: a giant cell with tiny introns.</title>
        <authorList>
            <person name="Slabodnick M."/>
            <person name="Ruby J.G."/>
            <person name="Reiff S.B."/>
            <person name="Swart E.C."/>
            <person name="Gosai S."/>
            <person name="Prabakaran S."/>
            <person name="Witkowska E."/>
            <person name="Larue G.E."/>
            <person name="Fisher S."/>
            <person name="Freeman R.M."/>
            <person name="Gunawardena J."/>
            <person name="Chu W."/>
            <person name="Stover N.A."/>
            <person name="Gregory B.D."/>
            <person name="Nowacki M."/>
            <person name="Derisi J."/>
            <person name="Roy S.W."/>
            <person name="Marshall W.F."/>
            <person name="Sood P."/>
        </authorList>
    </citation>
    <scope>NUCLEOTIDE SEQUENCE [LARGE SCALE GENOMIC DNA]</scope>
    <source>
        <strain evidence="1">WM001</strain>
    </source>
</reference>
<accession>A0A1R2D0T5</accession>
<name>A0A1R2D0T5_9CILI</name>
<dbReference type="EMBL" id="MPUH01000020">
    <property type="protein sequence ID" value="OMJ94833.1"/>
    <property type="molecule type" value="Genomic_DNA"/>
</dbReference>
<organism evidence="1 2">
    <name type="scientific">Stentor coeruleus</name>
    <dbReference type="NCBI Taxonomy" id="5963"/>
    <lineage>
        <taxon>Eukaryota</taxon>
        <taxon>Sar</taxon>
        <taxon>Alveolata</taxon>
        <taxon>Ciliophora</taxon>
        <taxon>Postciliodesmatophora</taxon>
        <taxon>Heterotrichea</taxon>
        <taxon>Heterotrichida</taxon>
        <taxon>Stentoridae</taxon>
        <taxon>Stentor</taxon>
    </lineage>
</organism>
<gene>
    <name evidence="1" type="ORF">SteCoe_1852</name>
</gene>